<dbReference type="Gene3D" id="1.10.600.10">
    <property type="entry name" value="Farnesyl Diphosphate Synthase"/>
    <property type="match status" value="2"/>
</dbReference>
<dbReference type="EnsemblPlants" id="TraesCS5A02G521600.1">
    <property type="protein sequence ID" value="TraesCS5A02G521600.1"/>
    <property type="gene ID" value="TraesCS5A02G521600"/>
</dbReference>
<accession>A0A3B6KRY6</accession>
<dbReference type="Gene3D" id="1.50.10.130">
    <property type="entry name" value="Terpene synthase, N-terminal domain"/>
    <property type="match status" value="1"/>
</dbReference>
<evidence type="ECO:0000256" key="1">
    <source>
        <dbReference type="ARBA" id="ARBA00001936"/>
    </source>
</evidence>
<evidence type="ECO:0000256" key="3">
    <source>
        <dbReference type="ARBA" id="ARBA00022723"/>
    </source>
</evidence>
<dbReference type="GO" id="GO:0010333">
    <property type="term" value="F:terpene synthase activity"/>
    <property type="evidence" value="ECO:0000318"/>
    <property type="project" value="GO_Central"/>
</dbReference>
<dbReference type="Gramene" id="TraesCS5A03G1219000.1">
    <property type="protein sequence ID" value="TraesCS5A03G1219000.1.CDS"/>
    <property type="gene ID" value="TraesCS5A03G1219000"/>
</dbReference>
<dbReference type="InterPro" id="IPR034741">
    <property type="entry name" value="Terpene_cyclase-like_1_C"/>
</dbReference>
<comment type="cofactor">
    <cofactor evidence="1">
        <name>Mn(2+)</name>
        <dbReference type="ChEBI" id="CHEBI:29035"/>
    </cofactor>
</comment>
<dbReference type="PANTHER" id="PTHR31225:SF63">
    <property type="entry name" value="BETA-SELINENE SYNTHASE"/>
    <property type="match status" value="1"/>
</dbReference>
<dbReference type="InterPro" id="IPR008930">
    <property type="entry name" value="Terpenoid_cyclase/PrenylTrfase"/>
</dbReference>
<sequence>MPCTRYTHTNREVQALQPVQLCKYKLILILHMTASKPATAAAAGPHKLEMGAFQPCVWGDFFVTYNPPLSQSSEMTMQERVEQLKVQVRALLEDNKNRSVADVVTLVEMLERLGIGNHFRGEIGTALRHVLNEEPEFPASSDDLHIAALRFRLLRQHGLWVSADIFDKFKDETGNFSTSLCSDPVSLLSLYNAAHLATPSEDALSDAIVFSRYHLEAMRNKLRPPMAEQVSCALDIPLPRTVRQLETMHYIKEYEQDESNNGPLLELSRLDFELVRSLHLKELRDLSLWWRDLYDNVKLSYARDRLVENYFWTCSVFHEEEYSRARLMFAKTFGLLSLMDDTYDVHATLEDCYKLNEAIQRWDRRAVSILPKYLHMFYIRLLANFREFEDTLGPHEKYRVSYAKTAFQSSSEYYLCEAKWSNEKYAPSFKEHLEVSRMSSGFPTLALVLLMGVDNTATNEAFDWAADVPDIVCASGVIAHFLNDIASYKLGKTKKDVASSVECYMKENLVGGQEAIVAISALAEDAWRMINRACMEIEPALLPAAQLVVNLTRTLEVIYLGGRDGYTFGGDLKGLIAALFLKPIYVV</sequence>
<dbReference type="STRING" id="4565.A0A3B6KRY6"/>
<dbReference type="InterPro" id="IPR050148">
    <property type="entry name" value="Terpene_synthase-like"/>
</dbReference>
<dbReference type="InterPro" id="IPR036965">
    <property type="entry name" value="Terpene_synth_N_sf"/>
</dbReference>
<dbReference type="Gramene" id="TraesCS5A02G521600.1">
    <property type="protein sequence ID" value="TraesCS5A02G521600.1"/>
    <property type="gene ID" value="TraesCS5A02G521600"/>
</dbReference>
<feature type="domain" description="Terpene synthase metal-binding" evidence="5">
    <location>
        <begin position="292"/>
        <end position="528"/>
    </location>
</feature>
<evidence type="ECO:0008006" key="8">
    <source>
        <dbReference type="Google" id="ProtNLM"/>
    </source>
</evidence>
<dbReference type="Proteomes" id="UP000019116">
    <property type="component" value="Chromosome 5A"/>
</dbReference>
<evidence type="ECO:0000259" key="5">
    <source>
        <dbReference type="Pfam" id="PF03936"/>
    </source>
</evidence>
<dbReference type="Pfam" id="PF01397">
    <property type="entry name" value="Terpene_synth"/>
    <property type="match status" value="1"/>
</dbReference>
<dbReference type="OrthoDB" id="1877784at2759"/>
<dbReference type="InterPro" id="IPR001906">
    <property type="entry name" value="Terpene_synth_N"/>
</dbReference>
<dbReference type="OMA" id="VECYAKE"/>
<evidence type="ECO:0000256" key="2">
    <source>
        <dbReference type="ARBA" id="ARBA00001946"/>
    </source>
</evidence>
<dbReference type="SUPFAM" id="SSF48576">
    <property type="entry name" value="Terpenoid synthases"/>
    <property type="match status" value="1"/>
</dbReference>
<reference evidence="6" key="1">
    <citation type="submission" date="2018-08" db="EMBL/GenBank/DDBJ databases">
        <authorList>
            <person name="Rossello M."/>
        </authorList>
    </citation>
    <scope>NUCLEOTIDE SEQUENCE [LARGE SCALE GENOMIC DNA]</scope>
    <source>
        <strain evidence="6">cv. Chinese Spring</strain>
    </source>
</reference>
<dbReference type="CDD" id="cd00684">
    <property type="entry name" value="Terpene_cyclase_plant_C1"/>
    <property type="match status" value="1"/>
</dbReference>
<dbReference type="InterPro" id="IPR044814">
    <property type="entry name" value="Terpene_cyclase_plant_C1"/>
</dbReference>
<dbReference type="SFLD" id="SFLDG01019">
    <property type="entry name" value="Terpene_Cyclase_Like_1_C_Termi"/>
    <property type="match status" value="1"/>
</dbReference>
<proteinExistence type="predicted"/>
<dbReference type="SUPFAM" id="SSF48239">
    <property type="entry name" value="Terpenoid cyclases/Protein prenyltransferases"/>
    <property type="match status" value="1"/>
</dbReference>
<dbReference type="AlphaFoldDB" id="A0A3B6KRY6"/>
<comment type="cofactor">
    <cofactor evidence="2">
        <name>Mg(2+)</name>
        <dbReference type="ChEBI" id="CHEBI:18420"/>
    </cofactor>
</comment>
<dbReference type="SFLD" id="SFLDS00005">
    <property type="entry name" value="Isoprenoid_Synthase_Type_I"/>
    <property type="match status" value="1"/>
</dbReference>
<feature type="domain" description="Terpene synthase N-terminal" evidence="4">
    <location>
        <begin position="57"/>
        <end position="234"/>
    </location>
</feature>
<gene>
    <name evidence="6" type="primary">LOC123108406</name>
</gene>
<keyword evidence="3" id="KW-0479">Metal-binding</keyword>
<dbReference type="FunFam" id="1.10.600.10:FF:000007">
    <property type="entry name" value="Isoprene synthase, chloroplastic"/>
    <property type="match status" value="1"/>
</dbReference>
<protein>
    <recommendedName>
        <fullName evidence="8">Terpene synthase</fullName>
    </recommendedName>
</protein>
<evidence type="ECO:0000259" key="4">
    <source>
        <dbReference type="Pfam" id="PF01397"/>
    </source>
</evidence>
<dbReference type="GO" id="GO:0046246">
    <property type="term" value="P:terpene biosynthetic process"/>
    <property type="evidence" value="ECO:0000318"/>
    <property type="project" value="GO_Central"/>
</dbReference>
<dbReference type="GO" id="GO:0000287">
    <property type="term" value="F:magnesium ion binding"/>
    <property type="evidence" value="ECO:0007669"/>
    <property type="project" value="InterPro"/>
</dbReference>
<dbReference type="GO" id="GO:0016102">
    <property type="term" value="P:diterpenoid biosynthetic process"/>
    <property type="evidence" value="ECO:0007669"/>
    <property type="project" value="InterPro"/>
</dbReference>
<reference evidence="6" key="2">
    <citation type="submission" date="2018-10" db="UniProtKB">
        <authorList>
            <consortium name="EnsemblPlants"/>
        </authorList>
    </citation>
    <scope>IDENTIFICATION</scope>
</reference>
<organism evidence="6">
    <name type="scientific">Triticum aestivum</name>
    <name type="common">Wheat</name>
    <dbReference type="NCBI Taxonomy" id="4565"/>
    <lineage>
        <taxon>Eukaryota</taxon>
        <taxon>Viridiplantae</taxon>
        <taxon>Streptophyta</taxon>
        <taxon>Embryophyta</taxon>
        <taxon>Tracheophyta</taxon>
        <taxon>Spermatophyta</taxon>
        <taxon>Magnoliopsida</taxon>
        <taxon>Liliopsida</taxon>
        <taxon>Poales</taxon>
        <taxon>Poaceae</taxon>
        <taxon>BOP clade</taxon>
        <taxon>Pooideae</taxon>
        <taxon>Triticodae</taxon>
        <taxon>Triticeae</taxon>
        <taxon>Triticinae</taxon>
        <taxon>Triticum</taxon>
    </lineage>
</organism>
<keyword evidence="7" id="KW-1185">Reference proteome</keyword>
<evidence type="ECO:0000313" key="7">
    <source>
        <dbReference type="Proteomes" id="UP000019116"/>
    </source>
</evidence>
<dbReference type="PaxDb" id="4565-Traes_5AL_180BD7F29.1"/>
<dbReference type="InterPro" id="IPR008949">
    <property type="entry name" value="Isoprenoid_synthase_dom_sf"/>
</dbReference>
<dbReference type="Pfam" id="PF03936">
    <property type="entry name" value="Terpene_synth_C"/>
    <property type="match status" value="1"/>
</dbReference>
<dbReference type="SMR" id="A0A3B6KRY6"/>
<name>A0A3B6KRY6_WHEAT</name>
<dbReference type="PANTHER" id="PTHR31225">
    <property type="entry name" value="OS04G0344100 PROTEIN-RELATED"/>
    <property type="match status" value="1"/>
</dbReference>
<dbReference type="InterPro" id="IPR005630">
    <property type="entry name" value="Terpene_synthase_metal-bd"/>
</dbReference>
<evidence type="ECO:0000313" key="6">
    <source>
        <dbReference type="EnsemblPlants" id="TraesCS5A02G521600.1"/>
    </source>
</evidence>